<feature type="compositionally biased region" description="Low complexity" evidence="1">
    <location>
        <begin position="208"/>
        <end position="222"/>
    </location>
</feature>
<sequence length="322" mass="35358">MNEGLQLSTNKIDKSGSPFMEGVKNFEDSANESFQKSASDCDKFKQFYRAVIMQSPQTSTSLMSRRPRGWPAKHARNISGLKNQCPKASSDISTFTEPPSMVHNPAAAANVASDNGSNYDSENDGLDAVAYLELDFDYDPAVDDNEGWNKISSEEFQDALLAHVVQLQEEMQDAKDAYWIPRSGQQSSKNSSAKSSDIEIIKPPPSQPDSSVPSSNPSQDPSWVPSPAPVIGHTCSASVLSDALQQADEDDDEYNPDTWDHILDDIVDSRAGVIASEDGNTAQTAPTSMPEIHNWSTLCEQIKKDLKKKNLPQTKYNQLLIL</sequence>
<reference evidence="3" key="1">
    <citation type="journal article" date="2017" name="Nat. Ecol. Evol.">
        <title>Genome expansion and lineage-specific genetic innovations in the forest pathogenic fungi Armillaria.</title>
        <authorList>
            <person name="Sipos G."/>
            <person name="Prasanna A.N."/>
            <person name="Walter M.C."/>
            <person name="O'Connor E."/>
            <person name="Balint B."/>
            <person name="Krizsan K."/>
            <person name="Kiss B."/>
            <person name="Hess J."/>
            <person name="Varga T."/>
            <person name="Slot J."/>
            <person name="Riley R."/>
            <person name="Boka B."/>
            <person name="Rigling D."/>
            <person name="Barry K."/>
            <person name="Lee J."/>
            <person name="Mihaltcheva S."/>
            <person name="LaButti K."/>
            <person name="Lipzen A."/>
            <person name="Waldron R."/>
            <person name="Moloney N.M."/>
            <person name="Sperisen C."/>
            <person name="Kredics L."/>
            <person name="Vagvoelgyi C."/>
            <person name="Patrignani A."/>
            <person name="Fitzpatrick D."/>
            <person name="Nagy I."/>
            <person name="Doyle S."/>
            <person name="Anderson J.B."/>
            <person name="Grigoriev I.V."/>
            <person name="Gueldener U."/>
            <person name="Muensterkoetter M."/>
            <person name="Nagy L.G."/>
        </authorList>
    </citation>
    <scope>NUCLEOTIDE SEQUENCE [LARGE SCALE GENOMIC DNA]</scope>
    <source>
        <strain evidence="3">Ar21-2</strain>
    </source>
</reference>
<dbReference type="OMA" id="WPAKHAR"/>
<dbReference type="EMBL" id="KZ293719">
    <property type="protein sequence ID" value="PBK82289.1"/>
    <property type="molecule type" value="Genomic_DNA"/>
</dbReference>
<protein>
    <submittedName>
        <fullName evidence="2">Uncharacterized protein</fullName>
    </submittedName>
</protein>
<gene>
    <name evidence="2" type="ORF">ARMGADRAFT_1038745</name>
</gene>
<name>A0A2H3CGR8_ARMGA</name>
<feature type="region of interest" description="Disordered" evidence="1">
    <location>
        <begin position="181"/>
        <end position="229"/>
    </location>
</feature>
<accession>A0A2H3CGR8</accession>
<dbReference type="AlphaFoldDB" id="A0A2H3CGR8"/>
<dbReference type="InParanoid" id="A0A2H3CGR8"/>
<keyword evidence="3" id="KW-1185">Reference proteome</keyword>
<evidence type="ECO:0000313" key="3">
    <source>
        <dbReference type="Proteomes" id="UP000217790"/>
    </source>
</evidence>
<evidence type="ECO:0000256" key="1">
    <source>
        <dbReference type="SAM" id="MobiDB-lite"/>
    </source>
</evidence>
<evidence type="ECO:0000313" key="2">
    <source>
        <dbReference type="EMBL" id="PBK82289.1"/>
    </source>
</evidence>
<proteinExistence type="predicted"/>
<organism evidence="2 3">
    <name type="scientific">Armillaria gallica</name>
    <name type="common">Bulbous honey fungus</name>
    <name type="synonym">Armillaria bulbosa</name>
    <dbReference type="NCBI Taxonomy" id="47427"/>
    <lineage>
        <taxon>Eukaryota</taxon>
        <taxon>Fungi</taxon>
        <taxon>Dikarya</taxon>
        <taxon>Basidiomycota</taxon>
        <taxon>Agaricomycotina</taxon>
        <taxon>Agaricomycetes</taxon>
        <taxon>Agaricomycetidae</taxon>
        <taxon>Agaricales</taxon>
        <taxon>Marasmiineae</taxon>
        <taxon>Physalacriaceae</taxon>
        <taxon>Armillaria</taxon>
    </lineage>
</organism>
<feature type="compositionally biased region" description="Low complexity" evidence="1">
    <location>
        <begin position="183"/>
        <end position="195"/>
    </location>
</feature>
<dbReference type="OrthoDB" id="6511194at2759"/>
<dbReference type="Proteomes" id="UP000217790">
    <property type="component" value="Unassembled WGS sequence"/>
</dbReference>